<organism evidence="2 3">
    <name type="scientific">Smittium simulii</name>
    <dbReference type="NCBI Taxonomy" id="133385"/>
    <lineage>
        <taxon>Eukaryota</taxon>
        <taxon>Fungi</taxon>
        <taxon>Fungi incertae sedis</taxon>
        <taxon>Zoopagomycota</taxon>
        <taxon>Kickxellomycotina</taxon>
        <taxon>Harpellomycetes</taxon>
        <taxon>Harpellales</taxon>
        <taxon>Legeriomycetaceae</taxon>
        <taxon>Smittium</taxon>
    </lineage>
</organism>
<evidence type="ECO:0000313" key="3">
    <source>
        <dbReference type="Proteomes" id="UP000245383"/>
    </source>
</evidence>
<keyword evidence="1" id="KW-0732">Signal</keyword>
<feature type="chain" id="PRO_5015525547" description="CBM1 domain-containing protein" evidence="1">
    <location>
        <begin position="20"/>
        <end position="78"/>
    </location>
</feature>
<reference evidence="2 3" key="1">
    <citation type="journal article" date="2018" name="MBio">
        <title>Comparative Genomics Reveals the Core Gene Toolbox for the Fungus-Insect Symbiosis.</title>
        <authorList>
            <person name="Wang Y."/>
            <person name="Stata M."/>
            <person name="Wang W."/>
            <person name="Stajich J.E."/>
            <person name="White M.M."/>
            <person name="Moncalvo J.M."/>
        </authorList>
    </citation>
    <scope>NUCLEOTIDE SEQUENCE [LARGE SCALE GENOMIC DNA]</scope>
    <source>
        <strain evidence="2 3">SWE-8-4</strain>
    </source>
</reference>
<sequence>MMMRSIFFILAAGTLGTFAGSCQDEGHSKCVGKSGTGPDYTTCENGKEISKSCEGGEKCHQGSGTGIINDLVLVLTNK</sequence>
<accession>A0A2T9YA60</accession>
<gene>
    <name evidence="2" type="ORF">BB561_005488</name>
</gene>
<feature type="signal peptide" evidence="1">
    <location>
        <begin position="1"/>
        <end position="19"/>
    </location>
</feature>
<keyword evidence="3" id="KW-1185">Reference proteome</keyword>
<proteinExistence type="predicted"/>
<evidence type="ECO:0008006" key="4">
    <source>
        <dbReference type="Google" id="ProtNLM"/>
    </source>
</evidence>
<dbReference type="PROSITE" id="PS51257">
    <property type="entry name" value="PROKAR_LIPOPROTEIN"/>
    <property type="match status" value="1"/>
</dbReference>
<protein>
    <recommendedName>
        <fullName evidence="4">CBM1 domain-containing protein</fullName>
    </recommendedName>
</protein>
<dbReference type="EMBL" id="MBFR01000332">
    <property type="protein sequence ID" value="PVU89209.1"/>
    <property type="molecule type" value="Genomic_DNA"/>
</dbReference>
<comment type="caution">
    <text evidence="2">The sequence shown here is derived from an EMBL/GenBank/DDBJ whole genome shotgun (WGS) entry which is preliminary data.</text>
</comment>
<dbReference type="AlphaFoldDB" id="A0A2T9YA60"/>
<dbReference type="Proteomes" id="UP000245383">
    <property type="component" value="Unassembled WGS sequence"/>
</dbReference>
<name>A0A2T9YA60_9FUNG</name>
<evidence type="ECO:0000256" key="1">
    <source>
        <dbReference type="SAM" id="SignalP"/>
    </source>
</evidence>
<evidence type="ECO:0000313" key="2">
    <source>
        <dbReference type="EMBL" id="PVU89209.1"/>
    </source>
</evidence>